<evidence type="ECO:0000313" key="1">
    <source>
        <dbReference type="EMBL" id="KAH7994187.1"/>
    </source>
</evidence>
<dbReference type="EMBL" id="CM037616">
    <property type="protein sequence ID" value="KAH7994187.1"/>
    <property type="molecule type" value="Genomic_DNA"/>
</dbReference>
<evidence type="ECO:0000313" key="2">
    <source>
        <dbReference type="Proteomes" id="UP000827872"/>
    </source>
</evidence>
<comment type="caution">
    <text evidence="1">The sequence shown here is derived from an EMBL/GenBank/DDBJ whole genome shotgun (WGS) entry which is preliminary data.</text>
</comment>
<sequence>MVPDLCSQEQGVEMQPQARGAAEASEEKKDQLHEPPPEEAMGSGTVEVQTATTTEEASLLACGRLNQVLMLGQEAKFLHD</sequence>
<accession>A0ACB8EPD8</accession>
<protein>
    <submittedName>
        <fullName evidence="1">Uncharacterized protein</fullName>
    </submittedName>
</protein>
<name>A0ACB8EPD8_9SAUR</name>
<proteinExistence type="predicted"/>
<dbReference type="Proteomes" id="UP000827872">
    <property type="component" value="Linkage Group LG03"/>
</dbReference>
<reference evidence="1" key="1">
    <citation type="submission" date="2021-08" db="EMBL/GenBank/DDBJ databases">
        <title>The first chromosome-level gecko genome reveals the dynamic sex chromosomes of Neotropical dwarf geckos (Sphaerodactylidae: Sphaerodactylus).</title>
        <authorList>
            <person name="Pinto B.J."/>
            <person name="Keating S.E."/>
            <person name="Gamble T."/>
        </authorList>
    </citation>
    <scope>NUCLEOTIDE SEQUENCE</scope>
    <source>
        <strain evidence="1">TG3544</strain>
    </source>
</reference>
<gene>
    <name evidence="1" type="ORF">K3G42_033437</name>
</gene>
<organism evidence="1 2">
    <name type="scientific">Sphaerodactylus townsendi</name>
    <dbReference type="NCBI Taxonomy" id="933632"/>
    <lineage>
        <taxon>Eukaryota</taxon>
        <taxon>Metazoa</taxon>
        <taxon>Chordata</taxon>
        <taxon>Craniata</taxon>
        <taxon>Vertebrata</taxon>
        <taxon>Euteleostomi</taxon>
        <taxon>Lepidosauria</taxon>
        <taxon>Squamata</taxon>
        <taxon>Bifurcata</taxon>
        <taxon>Gekkota</taxon>
        <taxon>Sphaerodactylidae</taxon>
        <taxon>Sphaerodactylus</taxon>
    </lineage>
</organism>
<keyword evidence="2" id="KW-1185">Reference proteome</keyword>